<dbReference type="GO" id="GO:0046872">
    <property type="term" value="F:metal ion binding"/>
    <property type="evidence" value="ECO:0007669"/>
    <property type="project" value="UniProtKB-KW"/>
</dbReference>
<dbReference type="GO" id="GO:0005524">
    <property type="term" value="F:ATP binding"/>
    <property type="evidence" value="ECO:0007669"/>
    <property type="project" value="UniProtKB-UniRule"/>
</dbReference>
<dbReference type="STRING" id="997884.HMPREF1068_03940"/>
<dbReference type="Proteomes" id="UP000003089">
    <property type="component" value="Unassembled WGS sequence"/>
</dbReference>
<evidence type="ECO:0000256" key="3">
    <source>
        <dbReference type="ARBA" id="ARBA00022840"/>
    </source>
</evidence>
<comment type="caution">
    <text evidence="8">The sequence shown here is derived from an EMBL/GenBank/DDBJ whole genome shotgun (WGS) entry which is preliminary data.</text>
</comment>
<dbReference type="AlphaFoldDB" id="I9RPZ6"/>
<dbReference type="Gene3D" id="3.40.50.300">
    <property type="entry name" value="P-loop containing nucleotide triphosphate hydrolases"/>
    <property type="match status" value="1"/>
</dbReference>
<dbReference type="InterPro" id="IPR033756">
    <property type="entry name" value="YlxH/NBP35"/>
</dbReference>
<keyword evidence="9" id="KW-1185">Reference proteome</keyword>
<dbReference type="Pfam" id="PF10609">
    <property type="entry name" value="ParA"/>
    <property type="match status" value="1"/>
</dbReference>
<organism evidence="8 9">
    <name type="scientific">Bacteroides nordii CL02T12C05</name>
    <dbReference type="NCBI Taxonomy" id="997884"/>
    <lineage>
        <taxon>Bacteria</taxon>
        <taxon>Pseudomonadati</taxon>
        <taxon>Bacteroidota</taxon>
        <taxon>Bacteroidia</taxon>
        <taxon>Bacteroidales</taxon>
        <taxon>Bacteroidaceae</taxon>
        <taxon>Bacteroides</taxon>
    </lineage>
</organism>
<dbReference type="SUPFAM" id="SSF117916">
    <property type="entry name" value="Fe-S cluster assembly (FSCA) domain-like"/>
    <property type="match status" value="1"/>
</dbReference>
<evidence type="ECO:0000256" key="4">
    <source>
        <dbReference type="ARBA" id="ARBA00023004"/>
    </source>
</evidence>
<accession>I9RPZ6</accession>
<dbReference type="InterPro" id="IPR044304">
    <property type="entry name" value="NUBPL-like"/>
</dbReference>
<evidence type="ECO:0000256" key="6">
    <source>
        <dbReference type="HAMAP-Rule" id="MF_02040"/>
    </source>
</evidence>
<dbReference type="InterPro" id="IPR002744">
    <property type="entry name" value="MIP18-like"/>
</dbReference>
<feature type="domain" description="MIP18 family-like" evidence="7">
    <location>
        <begin position="27"/>
        <end position="88"/>
    </location>
</feature>
<reference evidence="8 9" key="1">
    <citation type="submission" date="2012-02" db="EMBL/GenBank/DDBJ databases">
        <title>The Genome Sequence of Bacteroides nordii CL02T12C05.</title>
        <authorList>
            <consortium name="The Broad Institute Genome Sequencing Platform"/>
            <person name="Earl A."/>
            <person name="Ward D."/>
            <person name="Feldgarden M."/>
            <person name="Gevers D."/>
            <person name="Zitomersky N.L."/>
            <person name="Coyne M.J."/>
            <person name="Comstock L.E."/>
            <person name="Young S.K."/>
            <person name="Zeng Q."/>
            <person name="Gargeya S."/>
            <person name="Fitzgerald M."/>
            <person name="Haas B."/>
            <person name="Abouelleil A."/>
            <person name="Alvarado L."/>
            <person name="Arachchi H.M."/>
            <person name="Berlin A."/>
            <person name="Chapman S.B."/>
            <person name="Gearin G."/>
            <person name="Goldberg J."/>
            <person name="Griggs A."/>
            <person name="Gujja S."/>
            <person name="Hansen M."/>
            <person name="Heiman D."/>
            <person name="Howarth C."/>
            <person name="Larimer J."/>
            <person name="Lui A."/>
            <person name="MacDonald P.J.P."/>
            <person name="McCowen C."/>
            <person name="Montmayeur A."/>
            <person name="Murphy C."/>
            <person name="Neiman D."/>
            <person name="Pearson M."/>
            <person name="Priest M."/>
            <person name="Roberts A."/>
            <person name="Saif S."/>
            <person name="Shea T."/>
            <person name="Sisk P."/>
            <person name="Stolte C."/>
            <person name="Sykes S."/>
            <person name="Wortman J."/>
            <person name="Nusbaum C."/>
            <person name="Birren B."/>
        </authorList>
    </citation>
    <scope>NUCLEOTIDE SEQUENCE [LARGE SCALE GENOMIC DNA]</scope>
    <source>
        <strain evidence="8 9">CL02T12C05</strain>
    </source>
</reference>
<dbReference type="PANTHER" id="PTHR42961:SF2">
    <property type="entry name" value="IRON-SULFUR PROTEIN NUBPL"/>
    <property type="match status" value="1"/>
</dbReference>
<keyword evidence="2 6" id="KW-0547">Nucleotide-binding</keyword>
<dbReference type="HOGENOM" id="CLU_024839_0_0_10"/>
<keyword evidence="6" id="KW-0378">Hydrolase</keyword>
<evidence type="ECO:0000259" key="7">
    <source>
        <dbReference type="Pfam" id="PF01883"/>
    </source>
</evidence>
<keyword evidence="5 6" id="KW-0411">Iron-sulfur</keyword>
<dbReference type="InterPro" id="IPR027417">
    <property type="entry name" value="P-loop_NTPase"/>
</dbReference>
<evidence type="ECO:0000313" key="9">
    <source>
        <dbReference type="Proteomes" id="UP000003089"/>
    </source>
</evidence>
<dbReference type="PANTHER" id="PTHR42961">
    <property type="entry name" value="IRON-SULFUR PROTEIN NUBPL"/>
    <property type="match status" value="1"/>
</dbReference>
<feature type="binding site" evidence="6">
    <location>
        <begin position="127"/>
        <end position="134"/>
    </location>
    <ligand>
        <name>ATP</name>
        <dbReference type="ChEBI" id="CHEBI:30616"/>
    </ligand>
</feature>
<dbReference type="GO" id="GO:0140663">
    <property type="term" value="F:ATP-dependent FeS chaperone activity"/>
    <property type="evidence" value="ECO:0007669"/>
    <property type="project" value="InterPro"/>
</dbReference>
<sequence length="387" mass="41870">MVNLSNFNRQIVNRQIVNKMTLYPKLILDALATVRYPGTGKNLVEAGMVEDDIRIEGMKVSFSLLFEKPTDPFMKSVVKAAEAAILTHVSKEVEIVGNISVRTIQAARPEVGKLLPQVKNIIGVSSGKGGVGKSTVAANLAVALAKLGYKVGLLDADIFGPSMPKMFQVEDARPYAEKIGGRDMIIPVEKYGVKLLSIGFFVDPDQATLWRGGMASNALKQLIGDADWGELDYFLIDLPPGTSDIHLTVVQTLALTGAVVVSTPQAVALADARKGINMFTNEKVNVPILGLVENMAWFTPAELPENKYYIFGREGAKKLAEEMNVPLLGQIPIVQSICESGDKGTPAALDENTITGRAFLSLAAAVVRQVDRRNVEQAPTQIVEMHK</sequence>
<dbReference type="Gene3D" id="3.30.300.130">
    <property type="entry name" value="Fe-S cluster assembly (FSCA)"/>
    <property type="match status" value="1"/>
</dbReference>
<dbReference type="GO" id="GO:0016226">
    <property type="term" value="P:iron-sulfur cluster assembly"/>
    <property type="evidence" value="ECO:0007669"/>
    <property type="project" value="InterPro"/>
</dbReference>
<protein>
    <recommendedName>
        <fullName evidence="6">Iron-sulfur cluster carrier protein</fullName>
    </recommendedName>
</protein>
<evidence type="ECO:0000313" key="8">
    <source>
        <dbReference type="EMBL" id="EIY44653.1"/>
    </source>
</evidence>
<dbReference type="CDD" id="cd02037">
    <property type="entry name" value="Mrp_NBP35"/>
    <property type="match status" value="1"/>
</dbReference>
<comment type="subunit">
    <text evidence="6">Homodimer.</text>
</comment>
<keyword evidence="4 6" id="KW-0408">Iron</keyword>
<evidence type="ECO:0000256" key="2">
    <source>
        <dbReference type="ARBA" id="ARBA00022741"/>
    </source>
</evidence>
<keyword evidence="1 6" id="KW-0479">Metal-binding</keyword>
<name>I9RPZ6_9BACE</name>
<gene>
    <name evidence="8" type="ORF">HMPREF1068_03940</name>
</gene>
<dbReference type="GO" id="GO:0051539">
    <property type="term" value="F:4 iron, 4 sulfur cluster binding"/>
    <property type="evidence" value="ECO:0007669"/>
    <property type="project" value="TreeGrafter"/>
</dbReference>
<dbReference type="PATRIC" id="fig|997884.3.peg.4043"/>
<dbReference type="HAMAP" id="MF_02040">
    <property type="entry name" value="Mrp_NBP35"/>
    <property type="match status" value="1"/>
</dbReference>
<dbReference type="FunFam" id="3.40.50.300:FF:003548">
    <property type="entry name" value="Iron-sulfur cluster carrier protein"/>
    <property type="match status" value="1"/>
</dbReference>
<evidence type="ECO:0000256" key="1">
    <source>
        <dbReference type="ARBA" id="ARBA00022723"/>
    </source>
</evidence>
<dbReference type="Pfam" id="PF01883">
    <property type="entry name" value="FeS_assembly_P"/>
    <property type="match status" value="1"/>
</dbReference>
<dbReference type="InterPro" id="IPR019591">
    <property type="entry name" value="Mrp/NBP35_ATP-bd"/>
</dbReference>
<dbReference type="eggNOG" id="COG0489">
    <property type="taxonomic scope" value="Bacteria"/>
</dbReference>
<evidence type="ECO:0000256" key="5">
    <source>
        <dbReference type="ARBA" id="ARBA00023014"/>
    </source>
</evidence>
<dbReference type="SUPFAM" id="SSF52540">
    <property type="entry name" value="P-loop containing nucleoside triphosphate hydrolases"/>
    <property type="match status" value="1"/>
</dbReference>
<comment type="function">
    <text evidence="6">Binds and transfers iron-sulfur (Fe-S) clusters to target apoproteins. Can hydrolyze ATP.</text>
</comment>
<dbReference type="InterPro" id="IPR034904">
    <property type="entry name" value="FSCA_dom_sf"/>
</dbReference>
<proteinExistence type="inferred from homology"/>
<dbReference type="EMBL" id="AGXS01000026">
    <property type="protein sequence ID" value="EIY44653.1"/>
    <property type="molecule type" value="Genomic_DNA"/>
</dbReference>
<dbReference type="GO" id="GO:0016887">
    <property type="term" value="F:ATP hydrolysis activity"/>
    <property type="evidence" value="ECO:0007669"/>
    <property type="project" value="UniProtKB-UniRule"/>
</dbReference>
<keyword evidence="3 6" id="KW-0067">ATP-binding</keyword>
<comment type="similarity">
    <text evidence="6">Belongs to the Mrp/NBP35 ATP-binding proteins family.</text>
</comment>